<dbReference type="CDD" id="cd00293">
    <property type="entry name" value="USP-like"/>
    <property type="match status" value="1"/>
</dbReference>
<feature type="domain" description="UspA" evidence="2">
    <location>
        <begin position="8"/>
        <end position="141"/>
    </location>
</feature>
<dbReference type="Proteomes" id="UP000830729">
    <property type="component" value="Chromosome"/>
</dbReference>
<accession>A0A8U0HX41</accession>
<dbReference type="Gene3D" id="3.40.50.620">
    <property type="entry name" value="HUPs"/>
    <property type="match status" value="1"/>
</dbReference>
<dbReference type="GeneID" id="72184770"/>
<dbReference type="EMBL" id="CP096659">
    <property type="protein sequence ID" value="UPV75650.1"/>
    <property type="molecule type" value="Genomic_DNA"/>
</dbReference>
<evidence type="ECO:0000313" key="3">
    <source>
        <dbReference type="EMBL" id="UPV75650.1"/>
    </source>
</evidence>
<dbReference type="AlphaFoldDB" id="A0A8U0HX41"/>
<dbReference type="Gene3D" id="3.40.50.12370">
    <property type="match status" value="1"/>
</dbReference>
<protein>
    <submittedName>
        <fullName evidence="3">Universal stress protein</fullName>
    </submittedName>
</protein>
<keyword evidence="4" id="KW-1185">Reference proteome</keyword>
<dbReference type="Pfam" id="PF00582">
    <property type="entry name" value="Usp"/>
    <property type="match status" value="2"/>
</dbReference>
<reference evidence="3 4" key="1">
    <citation type="submission" date="2022-04" db="EMBL/GenBank/DDBJ databases">
        <title>Diverse halophilic archaea isolated from saline environments.</title>
        <authorList>
            <person name="Cui H.-L."/>
        </authorList>
    </citation>
    <scope>NUCLEOTIDE SEQUENCE [LARGE SCALE GENOMIC DNA]</scope>
    <source>
        <strain evidence="3 4">XZYJT49</strain>
    </source>
</reference>
<feature type="domain" description="UspA" evidence="2">
    <location>
        <begin position="153"/>
        <end position="266"/>
    </location>
</feature>
<dbReference type="InterPro" id="IPR006016">
    <property type="entry name" value="UspA"/>
</dbReference>
<dbReference type="PANTHER" id="PTHR46268">
    <property type="entry name" value="STRESS RESPONSE PROTEIN NHAX"/>
    <property type="match status" value="1"/>
</dbReference>
<dbReference type="KEGG" id="halx:M0R89_06185"/>
<evidence type="ECO:0000256" key="1">
    <source>
        <dbReference type="ARBA" id="ARBA00008791"/>
    </source>
</evidence>
<organism evidence="3 4">
    <name type="scientific">Halorussus limi</name>
    <dbReference type="NCBI Taxonomy" id="2938695"/>
    <lineage>
        <taxon>Archaea</taxon>
        <taxon>Methanobacteriati</taxon>
        <taxon>Methanobacteriota</taxon>
        <taxon>Stenosarchaea group</taxon>
        <taxon>Halobacteria</taxon>
        <taxon>Halobacteriales</taxon>
        <taxon>Haladaptataceae</taxon>
        <taxon>Halorussus</taxon>
    </lineage>
</organism>
<dbReference type="InterPro" id="IPR014729">
    <property type="entry name" value="Rossmann-like_a/b/a_fold"/>
</dbReference>
<dbReference type="RefSeq" id="WP_248651688.1">
    <property type="nucleotide sequence ID" value="NZ_CP096659.1"/>
</dbReference>
<comment type="similarity">
    <text evidence="1">Belongs to the universal stress protein A family.</text>
</comment>
<gene>
    <name evidence="3" type="ORF">M0R89_06185</name>
</gene>
<sequence>MSDDDYCIAVAVGNPDNAEQLVRTARDVARERDGEVFVVGVVVTPQESPFALFTDEVIAREFGGERRGVLDRAVSVASGTGVPVSGKLFVASSVARGVLHGIRERDCDALLLGWQERTRQNAVLGTNVDRIVRRADCDVLVEKIGALAGTVEAVLLPVAESRHADLAVSVARAIAANNGAHVTLLRVVESPSEESEARELLAAKADSLSGVEVETAVREGDVSAVIVAESERHDVTVLGATRRGAIRRRVVGSTPRAVGRRAKGTIILAKRGSESLASRVFRL</sequence>
<dbReference type="SUPFAM" id="SSF52402">
    <property type="entry name" value="Adenine nucleotide alpha hydrolases-like"/>
    <property type="match status" value="2"/>
</dbReference>
<evidence type="ECO:0000313" key="4">
    <source>
        <dbReference type="Proteomes" id="UP000830729"/>
    </source>
</evidence>
<dbReference type="PANTHER" id="PTHR46268:SF25">
    <property type="entry name" value="USPA DOMAIN PROTEIN"/>
    <property type="match status" value="1"/>
</dbReference>
<proteinExistence type="inferred from homology"/>
<name>A0A8U0HX41_9EURY</name>
<evidence type="ECO:0000259" key="2">
    <source>
        <dbReference type="Pfam" id="PF00582"/>
    </source>
</evidence>